<proteinExistence type="predicted"/>
<evidence type="ECO:0000256" key="4">
    <source>
        <dbReference type="PROSITE-ProRule" id="PRU00169"/>
    </source>
</evidence>
<dbReference type="SUPFAM" id="SSF55781">
    <property type="entry name" value="GAF domain-like"/>
    <property type="match status" value="1"/>
</dbReference>
<dbReference type="Pfam" id="PF00512">
    <property type="entry name" value="HisKA"/>
    <property type="match status" value="1"/>
</dbReference>
<dbReference type="Pfam" id="PF00072">
    <property type="entry name" value="Response_reg"/>
    <property type="match status" value="1"/>
</dbReference>
<keyword evidence="1 4" id="KW-0597">Phosphoprotein</keyword>
<sequence>MAVLPGDGAATAPSPDHHIADARRAREFYHYFQPDNLVQPHLRRRPSVFDIAGPEVPNLSKALSPIAQLTAIRMKCRKTMINVMDRDVMYFLSEAMRVTAGTDEETFEFVEDPILVACSSLPLKGRICELTLRLDNAEASDTTPMFVINDLTQSQFADMAIITGPPYYRFYAGVPIQTRDGINIGSLAVMDTQTRPNGLTPAEQAFLATTAGQIMLFLETNRQAIEGRQARKMGEGLEAFIAGRKSIQDDKTGHLYNVSPRKRPKSIHGLAVQLDGQASSKSYGHSAMSLEPADEVSTSGQSSDTDDPAADSEIESEPRTRAKTFGRAANILRECLGSLGEDGAVAFVNIGTSLDEPMRKRSATIYGAAAVNGFSHPPATKASFIAYSTQANNFIPETGLDDKVKLDAETLKELVKRYPGGRLFALDTNVASSSEDDTVTSMRRRPSSDKPTRRKQIELDTLRAAFPSAGQVLFTPLWDATTGSFAYACFVATALETRSFAASTELSFLNSFCSTLIGECSRLDTILADKQKSDFVGTISHEMRSPLHGLLASVEFLSETDLSGFQSNLISTIDSCGRTLLDTINHVLDFSKINSFQKHWQASNKKHGSRRHAHLGPDNTSKSISHGAPALLQLLGVVDVSAVLEEVVDGLVLGHTYTSGLDLTDMSREARGRGVTSKSENGYVDPVKITLEVQKADWTFLTQPGAVRRIIMNLTGNAIKYTSKGSITVSLQLQDLQGDKIEDSMILTVRDTGKGISQEFLNSKLFMPFAQENSLAPGTGLGLSIVRSIVVMLGGTIDVKSKLHEGTTVTVALPLKRPLPGQNSTQTTPYSDAAAGALSTGGSSADNSLLLLREQWADASVTLWQSEPQVDGKLRHVVGSYVQDWCGLQFVDQQLCDSSSVVLVEEGDLEPLLKRLVLTPGRRPALVVMCSVLSRHTAALVQSLEQRVRSAVEFVSEPCGPHKLARSIRLALERQSALLSRFSRTYNQKVILPTPEPPESAFLVPEPESISADLAEMDLNGPGELDDAKVVQATETFAASQASQNAQMAIHDPMGFSAMRTPRNHVSEGDSFPFPESSRRRDSDRGLLLERSLSDEATPMPEPDRRSRGLSTSAPATNEVNPRVLLVDDNRINLRLLETFLKSKRKYTKIEQAEDGQQAVDAVTAGGEPFDIIFMDISMPVLDGFEATRAIREFEDGNHAKPGAMIIALTGLASARDQTEVFNSGCDIYMTKPVSFKEVGKLLNNWEAHRTVNATSGPD</sequence>
<feature type="compositionally biased region" description="Polar residues" evidence="5">
    <location>
        <begin position="821"/>
        <end position="830"/>
    </location>
</feature>
<dbReference type="InterPro" id="IPR003661">
    <property type="entry name" value="HisK_dim/P_dom"/>
</dbReference>
<evidence type="ECO:0000256" key="3">
    <source>
        <dbReference type="ARBA" id="ARBA00022777"/>
    </source>
</evidence>
<dbReference type="InterPro" id="IPR005467">
    <property type="entry name" value="His_kinase_dom"/>
</dbReference>
<feature type="domain" description="Histidine kinase" evidence="6">
    <location>
        <begin position="538"/>
        <end position="817"/>
    </location>
</feature>
<feature type="modified residue" description="4-aspartylphosphate" evidence="4">
    <location>
        <position position="1176"/>
    </location>
</feature>
<keyword evidence="3" id="KW-0418">Kinase</keyword>
<dbReference type="CDD" id="cd17546">
    <property type="entry name" value="REC_hyHK_CKI1_RcsC-like"/>
    <property type="match status" value="1"/>
</dbReference>
<evidence type="ECO:0000256" key="2">
    <source>
        <dbReference type="ARBA" id="ARBA00022679"/>
    </source>
</evidence>
<dbReference type="InterPro" id="IPR029016">
    <property type="entry name" value="GAF-like_dom_sf"/>
</dbReference>
<dbReference type="GO" id="GO:0000155">
    <property type="term" value="F:phosphorelay sensor kinase activity"/>
    <property type="evidence" value="ECO:0007669"/>
    <property type="project" value="InterPro"/>
</dbReference>
<dbReference type="AlphaFoldDB" id="A0AA39CI09"/>
<evidence type="ECO:0000259" key="6">
    <source>
        <dbReference type="PROSITE" id="PS50109"/>
    </source>
</evidence>
<dbReference type="SUPFAM" id="SSF52172">
    <property type="entry name" value="CheY-like"/>
    <property type="match status" value="1"/>
</dbReference>
<protein>
    <recommendedName>
        <fullName evidence="10">Sensor histidine kinase/response regulator</fullName>
    </recommendedName>
</protein>
<evidence type="ECO:0000259" key="7">
    <source>
        <dbReference type="PROSITE" id="PS50110"/>
    </source>
</evidence>
<evidence type="ECO:0000256" key="5">
    <source>
        <dbReference type="SAM" id="MobiDB-lite"/>
    </source>
</evidence>
<dbReference type="SUPFAM" id="SSF47384">
    <property type="entry name" value="Homodimeric domain of signal transducing histidine kinase"/>
    <property type="match status" value="1"/>
</dbReference>
<dbReference type="PROSITE" id="PS50109">
    <property type="entry name" value="HIS_KIN"/>
    <property type="match status" value="1"/>
</dbReference>
<dbReference type="InterPro" id="IPR011006">
    <property type="entry name" value="CheY-like_superfamily"/>
</dbReference>
<feature type="region of interest" description="Disordered" evidence="5">
    <location>
        <begin position="820"/>
        <end position="839"/>
    </location>
</feature>
<feature type="region of interest" description="Disordered" evidence="5">
    <location>
        <begin position="281"/>
        <end position="322"/>
    </location>
</feature>
<dbReference type="PROSITE" id="PS50110">
    <property type="entry name" value="RESPONSE_REGULATORY"/>
    <property type="match status" value="1"/>
</dbReference>
<feature type="compositionally biased region" description="Basic and acidic residues" evidence="5">
    <location>
        <begin position="1077"/>
        <end position="1094"/>
    </location>
</feature>
<evidence type="ECO:0000256" key="1">
    <source>
        <dbReference type="ARBA" id="ARBA00022553"/>
    </source>
</evidence>
<dbReference type="PANTHER" id="PTHR43719">
    <property type="entry name" value="TWO-COMPONENT HISTIDINE KINASE"/>
    <property type="match status" value="1"/>
</dbReference>
<dbReference type="CDD" id="cd00082">
    <property type="entry name" value="HisKA"/>
    <property type="match status" value="1"/>
</dbReference>
<dbReference type="PRINTS" id="PR00344">
    <property type="entry name" value="BCTRLSENSOR"/>
</dbReference>
<organism evidence="8 9">
    <name type="scientific">Cladophialophora chaetospira</name>
    <dbReference type="NCBI Taxonomy" id="386627"/>
    <lineage>
        <taxon>Eukaryota</taxon>
        <taxon>Fungi</taxon>
        <taxon>Dikarya</taxon>
        <taxon>Ascomycota</taxon>
        <taxon>Pezizomycotina</taxon>
        <taxon>Eurotiomycetes</taxon>
        <taxon>Chaetothyriomycetidae</taxon>
        <taxon>Chaetothyriales</taxon>
        <taxon>Herpotrichiellaceae</taxon>
        <taxon>Cladophialophora</taxon>
    </lineage>
</organism>
<dbReference type="PANTHER" id="PTHR43719:SF72">
    <property type="entry name" value="HISTIDINE KINASE_RESPONSE REGULATOR, PUTATIVE (AFU_ORTHOLOGUE AFUA_8G06140)-RELATED"/>
    <property type="match status" value="1"/>
</dbReference>
<feature type="region of interest" description="Disordered" evidence="5">
    <location>
        <begin position="1058"/>
        <end position="1117"/>
    </location>
</feature>
<evidence type="ECO:0000313" key="8">
    <source>
        <dbReference type="EMBL" id="KAJ9609553.1"/>
    </source>
</evidence>
<name>A0AA39CI09_9EURO</name>
<dbReference type="Proteomes" id="UP001172673">
    <property type="component" value="Unassembled WGS sequence"/>
</dbReference>
<keyword evidence="9" id="KW-1185">Reference proteome</keyword>
<dbReference type="Gene3D" id="3.30.565.10">
    <property type="entry name" value="Histidine kinase-like ATPase, C-terminal domain"/>
    <property type="match status" value="1"/>
</dbReference>
<feature type="compositionally biased region" description="Acidic residues" evidence="5">
    <location>
        <begin position="304"/>
        <end position="315"/>
    </location>
</feature>
<evidence type="ECO:0000313" key="9">
    <source>
        <dbReference type="Proteomes" id="UP001172673"/>
    </source>
</evidence>
<feature type="region of interest" description="Disordered" evidence="5">
    <location>
        <begin position="435"/>
        <end position="454"/>
    </location>
</feature>
<dbReference type="InterPro" id="IPR003018">
    <property type="entry name" value="GAF"/>
</dbReference>
<dbReference type="SUPFAM" id="SSF55874">
    <property type="entry name" value="ATPase domain of HSP90 chaperone/DNA topoisomerase II/histidine kinase"/>
    <property type="match status" value="1"/>
</dbReference>
<evidence type="ECO:0008006" key="10">
    <source>
        <dbReference type="Google" id="ProtNLM"/>
    </source>
</evidence>
<dbReference type="FunFam" id="1.10.287.130:FF:000023">
    <property type="entry name" value="Sensor histidine kinase/response regulator, putative"/>
    <property type="match status" value="1"/>
</dbReference>
<dbReference type="SMART" id="SM00387">
    <property type="entry name" value="HATPase_c"/>
    <property type="match status" value="1"/>
</dbReference>
<dbReference type="Gene3D" id="3.40.50.2300">
    <property type="match status" value="1"/>
</dbReference>
<dbReference type="Gene3D" id="1.10.287.130">
    <property type="match status" value="1"/>
</dbReference>
<accession>A0AA39CI09</accession>
<comment type="caution">
    <text evidence="8">The sequence shown here is derived from an EMBL/GenBank/DDBJ whole genome shotgun (WGS) entry which is preliminary data.</text>
</comment>
<dbReference type="Gene3D" id="3.30.450.40">
    <property type="match status" value="1"/>
</dbReference>
<dbReference type="EMBL" id="JAPDRK010000008">
    <property type="protein sequence ID" value="KAJ9609553.1"/>
    <property type="molecule type" value="Genomic_DNA"/>
</dbReference>
<dbReference type="InterPro" id="IPR036890">
    <property type="entry name" value="HATPase_C_sf"/>
</dbReference>
<dbReference type="InterPro" id="IPR001789">
    <property type="entry name" value="Sig_transdc_resp-reg_receiver"/>
</dbReference>
<feature type="domain" description="Response regulatory" evidence="7">
    <location>
        <begin position="1123"/>
        <end position="1247"/>
    </location>
</feature>
<keyword evidence="2" id="KW-0808">Transferase</keyword>
<gene>
    <name evidence="8" type="ORF">H2200_005880</name>
</gene>
<dbReference type="Pfam" id="PF01590">
    <property type="entry name" value="GAF"/>
    <property type="match status" value="1"/>
</dbReference>
<dbReference type="InterPro" id="IPR050956">
    <property type="entry name" value="2C_system_His_kinase"/>
</dbReference>
<dbReference type="InterPro" id="IPR003594">
    <property type="entry name" value="HATPase_dom"/>
</dbReference>
<dbReference type="SMART" id="SM00388">
    <property type="entry name" value="HisKA"/>
    <property type="match status" value="1"/>
</dbReference>
<dbReference type="InterPro" id="IPR004358">
    <property type="entry name" value="Sig_transdc_His_kin-like_C"/>
</dbReference>
<dbReference type="InterPro" id="IPR036097">
    <property type="entry name" value="HisK_dim/P_sf"/>
</dbReference>
<dbReference type="Pfam" id="PF02518">
    <property type="entry name" value="HATPase_c"/>
    <property type="match status" value="1"/>
</dbReference>
<dbReference type="SMART" id="SM00448">
    <property type="entry name" value="REC"/>
    <property type="match status" value="1"/>
</dbReference>
<reference evidence="8" key="1">
    <citation type="submission" date="2022-10" db="EMBL/GenBank/DDBJ databases">
        <title>Culturing micro-colonial fungi from biological soil crusts in the Mojave desert and describing Neophaeococcomyces mojavensis, and introducing the new genera and species Taxawa tesnikishii.</title>
        <authorList>
            <person name="Kurbessoian T."/>
            <person name="Stajich J.E."/>
        </authorList>
    </citation>
    <scope>NUCLEOTIDE SEQUENCE</scope>
    <source>
        <strain evidence="8">TK_41</strain>
    </source>
</reference>